<gene>
    <name evidence="6" type="ORF">PVAND_017162</name>
</gene>
<dbReference type="AlphaFoldDB" id="A0A9J6BI80"/>
<feature type="chain" id="PRO_5039948512" evidence="5">
    <location>
        <begin position="23"/>
        <end position="269"/>
    </location>
</feature>
<evidence type="ECO:0000256" key="3">
    <source>
        <dbReference type="ARBA" id="ARBA00022737"/>
    </source>
</evidence>
<dbReference type="SUPFAM" id="SSF52058">
    <property type="entry name" value="L domain-like"/>
    <property type="match status" value="1"/>
</dbReference>
<evidence type="ECO:0000313" key="6">
    <source>
        <dbReference type="EMBL" id="KAG5669271.1"/>
    </source>
</evidence>
<dbReference type="OrthoDB" id="676979at2759"/>
<keyword evidence="3" id="KW-0677">Repeat</keyword>
<evidence type="ECO:0000256" key="5">
    <source>
        <dbReference type="SAM" id="SignalP"/>
    </source>
</evidence>
<accession>A0A9J6BI80</accession>
<evidence type="ECO:0000256" key="2">
    <source>
        <dbReference type="ARBA" id="ARBA00022729"/>
    </source>
</evidence>
<organism evidence="6 7">
    <name type="scientific">Polypedilum vanderplanki</name>
    <name type="common">Sleeping chironomid midge</name>
    <dbReference type="NCBI Taxonomy" id="319348"/>
    <lineage>
        <taxon>Eukaryota</taxon>
        <taxon>Metazoa</taxon>
        <taxon>Ecdysozoa</taxon>
        <taxon>Arthropoda</taxon>
        <taxon>Hexapoda</taxon>
        <taxon>Insecta</taxon>
        <taxon>Pterygota</taxon>
        <taxon>Neoptera</taxon>
        <taxon>Endopterygota</taxon>
        <taxon>Diptera</taxon>
        <taxon>Nematocera</taxon>
        <taxon>Chironomoidea</taxon>
        <taxon>Chironomidae</taxon>
        <taxon>Chironominae</taxon>
        <taxon>Polypedilum</taxon>
        <taxon>Polypedilum</taxon>
    </lineage>
</organism>
<dbReference type="GO" id="GO:0005886">
    <property type="term" value="C:plasma membrane"/>
    <property type="evidence" value="ECO:0007669"/>
    <property type="project" value="TreeGrafter"/>
</dbReference>
<evidence type="ECO:0000256" key="4">
    <source>
        <dbReference type="SAM" id="Coils"/>
    </source>
</evidence>
<keyword evidence="4" id="KW-0175">Coiled coil</keyword>
<evidence type="ECO:0000256" key="1">
    <source>
        <dbReference type="ARBA" id="ARBA00022614"/>
    </source>
</evidence>
<feature type="coiled-coil region" evidence="4">
    <location>
        <begin position="221"/>
        <end position="252"/>
    </location>
</feature>
<keyword evidence="2 5" id="KW-0732">Signal</keyword>
<sequence length="269" mass="31546">MFSIKFSFKLLLLLTISTLIKSDTLNCGFRYDNFAYTDENFYKCFVHNPEIFNDKDVLIDKVEGRHDVDKTNDNVTAIEASRVNNFPTIVRKNFKNLEVIHVSYSNIKEISSQDLKHFPKLRLLFMQSNQIEYIYHDLFSYNPDLEIINLSYNKISHIDKRAFSHLEKLRVLHIDKNDCDDFDVPPSFSREMTLKIIGFIERGSCQSSAFSTSENPLIAKFHALEQKVKEQNEEIEDLKKQMKEREEVIKRQGVIIKDLLQAFQNGTFN</sequence>
<dbReference type="Pfam" id="PF13855">
    <property type="entry name" value="LRR_8"/>
    <property type="match status" value="1"/>
</dbReference>
<keyword evidence="7" id="KW-1185">Reference proteome</keyword>
<keyword evidence="1" id="KW-0433">Leucine-rich repeat</keyword>
<proteinExistence type="predicted"/>
<dbReference type="InterPro" id="IPR032675">
    <property type="entry name" value="LRR_dom_sf"/>
</dbReference>
<comment type="caution">
    <text evidence="6">The sequence shown here is derived from an EMBL/GenBank/DDBJ whole genome shotgun (WGS) entry which is preliminary data.</text>
</comment>
<dbReference type="Gene3D" id="3.80.10.10">
    <property type="entry name" value="Ribonuclease Inhibitor"/>
    <property type="match status" value="1"/>
</dbReference>
<dbReference type="PANTHER" id="PTHR24369:SF210">
    <property type="entry name" value="CHAOPTIN-RELATED"/>
    <property type="match status" value="1"/>
</dbReference>
<dbReference type="PROSITE" id="PS51450">
    <property type="entry name" value="LRR"/>
    <property type="match status" value="1"/>
</dbReference>
<dbReference type="PANTHER" id="PTHR24369">
    <property type="entry name" value="ANTIGEN BSP, PUTATIVE-RELATED"/>
    <property type="match status" value="1"/>
</dbReference>
<name>A0A9J6BI80_POLVA</name>
<dbReference type="EMBL" id="JADBJN010000004">
    <property type="protein sequence ID" value="KAG5669271.1"/>
    <property type="molecule type" value="Genomic_DNA"/>
</dbReference>
<reference evidence="6" key="1">
    <citation type="submission" date="2021-03" db="EMBL/GenBank/DDBJ databases">
        <title>Chromosome level genome of the anhydrobiotic midge Polypedilum vanderplanki.</title>
        <authorList>
            <person name="Yoshida Y."/>
            <person name="Kikawada T."/>
            <person name="Gusev O."/>
        </authorList>
    </citation>
    <scope>NUCLEOTIDE SEQUENCE</scope>
    <source>
        <strain evidence="6">NIAS01</strain>
        <tissue evidence="6">Whole body or cell culture</tissue>
    </source>
</reference>
<dbReference type="InterPro" id="IPR050541">
    <property type="entry name" value="LRR_TM_domain-containing"/>
</dbReference>
<dbReference type="InterPro" id="IPR001611">
    <property type="entry name" value="Leu-rich_rpt"/>
</dbReference>
<evidence type="ECO:0000313" key="7">
    <source>
        <dbReference type="Proteomes" id="UP001107558"/>
    </source>
</evidence>
<protein>
    <submittedName>
        <fullName evidence="6">Uncharacterized protein</fullName>
    </submittedName>
</protein>
<feature type="signal peptide" evidence="5">
    <location>
        <begin position="1"/>
        <end position="22"/>
    </location>
</feature>
<dbReference type="Proteomes" id="UP001107558">
    <property type="component" value="Chromosome 4"/>
</dbReference>